<evidence type="ECO:0000256" key="8">
    <source>
        <dbReference type="ARBA" id="ARBA00023136"/>
    </source>
</evidence>
<evidence type="ECO:0000259" key="10">
    <source>
        <dbReference type="PROSITE" id="PS50893"/>
    </source>
</evidence>
<accession>A0A1I1IMX4</accession>
<dbReference type="FunFam" id="3.40.50.300:FF:000127">
    <property type="entry name" value="Ribose import ATP-binding protein RbsA"/>
    <property type="match status" value="1"/>
</dbReference>
<keyword evidence="8" id="KW-0472">Membrane</keyword>
<dbReference type="GO" id="GO:0016887">
    <property type="term" value="F:ATP hydrolysis activity"/>
    <property type="evidence" value="ECO:0007669"/>
    <property type="project" value="InterPro"/>
</dbReference>
<dbReference type="RefSeq" id="WP_089788841.1">
    <property type="nucleotide sequence ID" value="NZ_FOKW01000007.1"/>
</dbReference>
<dbReference type="GO" id="GO:0005524">
    <property type="term" value="F:ATP binding"/>
    <property type="evidence" value="ECO:0007669"/>
    <property type="project" value="UniProtKB-KW"/>
</dbReference>
<dbReference type="Proteomes" id="UP000199161">
    <property type="component" value="Unassembled WGS sequence"/>
</dbReference>
<evidence type="ECO:0000313" key="12">
    <source>
        <dbReference type="Proteomes" id="UP000199161"/>
    </source>
</evidence>
<protein>
    <submittedName>
        <fullName evidence="11">Nucleoside ABC transporter ATP-binding protein</fullName>
    </submittedName>
</protein>
<feature type="region of interest" description="Disordered" evidence="9">
    <location>
        <begin position="1"/>
        <end position="26"/>
    </location>
</feature>
<evidence type="ECO:0000256" key="4">
    <source>
        <dbReference type="ARBA" id="ARBA00022737"/>
    </source>
</evidence>
<evidence type="ECO:0000256" key="6">
    <source>
        <dbReference type="ARBA" id="ARBA00022840"/>
    </source>
</evidence>
<dbReference type="InterPro" id="IPR003439">
    <property type="entry name" value="ABC_transporter-like_ATP-bd"/>
</dbReference>
<dbReference type="SUPFAM" id="SSF52540">
    <property type="entry name" value="P-loop containing nucleoside triphosphate hydrolases"/>
    <property type="match status" value="2"/>
</dbReference>
<dbReference type="InterPro" id="IPR050107">
    <property type="entry name" value="ABC_carbohydrate_import_ATPase"/>
</dbReference>
<dbReference type="EMBL" id="FOKW01000007">
    <property type="protein sequence ID" value="SFC37587.1"/>
    <property type="molecule type" value="Genomic_DNA"/>
</dbReference>
<feature type="compositionally biased region" description="Basic and acidic residues" evidence="9">
    <location>
        <begin position="554"/>
        <end position="565"/>
    </location>
</feature>
<name>A0A1I1IMX4_NATHA</name>
<feature type="region of interest" description="Disordered" evidence="9">
    <location>
        <begin position="525"/>
        <end position="565"/>
    </location>
</feature>
<evidence type="ECO:0000313" key="11">
    <source>
        <dbReference type="EMBL" id="SFC37587.1"/>
    </source>
</evidence>
<evidence type="ECO:0000256" key="9">
    <source>
        <dbReference type="SAM" id="MobiDB-lite"/>
    </source>
</evidence>
<evidence type="ECO:0000256" key="5">
    <source>
        <dbReference type="ARBA" id="ARBA00022741"/>
    </source>
</evidence>
<dbReference type="SMART" id="SM00382">
    <property type="entry name" value="AAA"/>
    <property type="match status" value="1"/>
</dbReference>
<dbReference type="CDD" id="cd03215">
    <property type="entry name" value="ABC_Carb_Monos_II"/>
    <property type="match status" value="1"/>
</dbReference>
<dbReference type="PANTHER" id="PTHR43790:SF9">
    <property type="entry name" value="GALACTOFURANOSE TRANSPORTER ATP-BINDING PROTEIN YTFR"/>
    <property type="match status" value="1"/>
</dbReference>
<dbReference type="OrthoDB" id="18209at2157"/>
<dbReference type="PANTHER" id="PTHR43790">
    <property type="entry name" value="CARBOHYDRATE TRANSPORT ATP-BINDING PROTEIN MG119-RELATED"/>
    <property type="match status" value="1"/>
</dbReference>
<dbReference type="GO" id="GO:0005886">
    <property type="term" value="C:plasma membrane"/>
    <property type="evidence" value="ECO:0007669"/>
    <property type="project" value="UniProtKB-SubCell"/>
</dbReference>
<dbReference type="PROSITE" id="PS50893">
    <property type="entry name" value="ABC_TRANSPORTER_2"/>
    <property type="match status" value="2"/>
</dbReference>
<keyword evidence="12" id="KW-1185">Reference proteome</keyword>
<keyword evidence="4" id="KW-0677">Repeat</keyword>
<feature type="domain" description="ABC transporter" evidence="10">
    <location>
        <begin position="286"/>
        <end position="530"/>
    </location>
</feature>
<comment type="subcellular location">
    <subcellularLocation>
        <location evidence="1">Cell membrane</location>
        <topology evidence="1">Peripheral membrane protein</topology>
    </subcellularLocation>
</comment>
<evidence type="ECO:0000256" key="3">
    <source>
        <dbReference type="ARBA" id="ARBA00022475"/>
    </source>
</evidence>
<evidence type="ECO:0000256" key="7">
    <source>
        <dbReference type="ARBA" id="ARBA00022967"/>
    </source>
</evidence>
<proteinExistence type="predicted"/>
<feature type="compositionally biased region" description="Gly residues" evidence="9">
    <location>
        <begin position="544"/>
        <end position="553"/>
    </location>
</feature>
<evidence type="ECO:0000256" key="2">
    <source>
        <dbReference type="ARBA" id="ARBA00022448"/>
    </source>
</evidence>
<organism evidence="11 12">
    <name type="scientific">Natronobacterium haloterrestre</name>
    <name type="common">Halobiforma haloterrestris</name>
    <dbReference type="NCBI Taxonomy" id="148448"/>
    <lineage>
        <taxon>Archaea</taxon>
        <taxon>Methanobacteriati</taxon>
        <taxon>Methanobacteriota</taxon>
        <taxon>Stenosarchaea group</taxon>
        <taxon>Halobacteria</taxon>
        <taxon>Halobacteriales</taxon>
        <taxon>Natrialbaceae</taxon>
        <taxon>Natronobacterium</taxon>
    </lineage>
</organism>
<dbReference type="CDD" id="cd03216">
    <property type="entry name" value="ABC_Carb_Monos_I"/>
    <property type="match status" value="1"/>
</dbReference>
<keyword evidence="2" id="KW-0813">Transport</keyword>
<keyword evidence="3" id="KW-1003">Cell membrane</keyword>
<dbReference type="InterPro" id="IPR017871">
    <property type="entry name" value="ABC_transporter-like_CS"/>
</dbReference>
<keyword evidence="5" id="KW-0547">Nucleotide-binding</keyword>
<reference evidence="12" key="1">
    <citation type="submission" date="2016-10" db="EMBL/GenBank/DDBJ databases">
        <authorList>
            <person name="Varghese N."/>
            <person name="Submissions S."/>
        </authorList>
    </citation>
    <scope>NUCLEOTIDE SEQUENCE [LARGE SCALE GENOMIC DNA]</scope>
    <source>
        <strain evidence="12">DSM 13078</strain>
    </source>
</reference>
<dbReference type="Gene3D" id="3.40.50.300">
    <property type="entry name" value="P-loop containing nucleotide triphosphate hydrolases"/>
    <property type="match status" value="2"/>
</dbReference>
<dbReference type="AlphaFoldDB" id="A0A1I1IMX4"/>
<gene>
    <name evidence="11" type="ORF">SAMN05444422_107264</name>
</gene>
<dbReference type="PROSITE" id="PS00211">
    <property type="entry name" value="ABC_TRANSPORTER_1"/>
    <property type="match status" value="1"/>
</dbReference>
<dbReference type="Pfam" id="PF00005">
    <property type="entry name" value="ABC_tran"/>
    <property type="match status" value="2"/>
</dbReference>
<dbReference type="InterPro" id="IPR003593">
    <property type="entry name" value="AAA+_ATPase"/>
</dbReference>
<feature type="compositionally biased region" description="Low complexity" evidence="9">
    <location>
        <begin position="1"/>
        <end position="10"/>
    </location>
</feature>
<feature type="domain" description="ABC transporter" evidence="10">
    <location>
        <begin position="32"/>
        <end position="269"/>
    </location>
</feature>
<sequence length="565" mass="61020">MTDSGTGTTTEEGEAARGGTDPGSRRTADLAVHLDGITKRFPGVVANDDVDLRVERGSVHALLGENGAGKTTLMNVLYGLYQPEGGRVVVDGEERSFDSPRDAIDAGIGMIHQHFMLVDTMTVAENIALGNEPRKWFGLAVDRKRINREIRDLCDRYGFDVDPGATVADLSVGAQQRVEILKALYRGADVLILDEPTAVLTPQEVEGLYDVLEELTAQGKTIIFITHKLGEATHAADEITVLRDGKSVGTVDPEGTTQDELAEYMVGREVLLEAEADPCETGDVVLSADDVVVEDERDVEVVSGIDLEIRSGEIFGIAGVDGNGQGELIEAITGLRTPDEGTITFDGEDVTDWSRRERIDAGMAYVPEDRHKQGLVMPFDLVENGVLGSQRSEEFANSGRIDWNAVRDHSEEIIETYDVRPPNPDADAVSLSGGNQQKFIVGREFERDPDLVVATHPTRGVDIGSTEFIHDRLLELRQEGVAILLVSSKLDEVRSLSDRLGVIYEGEFMDVTDPDDLTEEELGLLMAGQRPSENADADASFRGDGSGASGGRGGDGRDEPTGDSA</sequence>
<keyword evidence="7" id="KW-1278">Translocase</keyword>
<dbReference type="InterPro" id="IPR027417">
    <property type="entry name" value="P-loop_NTPase"/>
</dbReference>
<evidence type="ECO:0000256" key="1">
    <source>
        <dbReference type="ARBA" id="ARBA00004202"/>
    </source>
</evidence>
<keyword evidence="6 11" id="KW-0067">ATP-binding</keyword>